<dbReference type="InterPro" id="IPR029024">
    <property type="entry name" value="TerB-like"/>
</dbReference>
<dbReference type="Proteomes" id="UP001055125">
    <property type="component" value="Unassembled WGS sequence"/>
</dbReference>
<protein>
    <recommendedName>
        <fullName evidence="3">Co-chaperone DjlA N-terminal domain-containing protein</fullName>
    </recommendedName>
</protein>
<proteinExistence type="predicted"/>
<dbReference type="EMBL" id="BPQP01000022">
    <property type="protein sequence ID" value="GJD94397.1"/>
    <property type="molecule type" value="Genomic_DNA"/>
</dbReference>
<organism evidence="1 2">
    <name type="scientific">Methylobacterium iners</name>
    <dbReference type="NCBI Taxonomy" id="418707"/>
    <lineage>
        <taxon>Bacteria</taxon>
        <taxon>Pseudomonadati</taxon>
        <taxon>Pseudomonadota</taxon>
        <taxon>Alphaproteobacteria</taxon>
        <taxon>Hyphomicrobiales</taxon>
        <taxon>Methylobacteriaceae</taxon>
        <taxon>Methylobacterium</taxon>
    </lineage>
</organism>
<reference evidence="1" key="2">
    <citation type="submission" date="2021-08" db="EMBL/GenBank/DDBJ databases">
        <authorList>
            <person name="Tani A."/>
            <person name="Ola A."/>
            <person name="Ogura Y."/>
            <person name="Katsura K."/>
            <person name="Hayashi T."/>
        </authorList>
    </citation>
    <scope>NUCLEOTIDE SEQUENCE</scope>
    <source>
        <strain evidence="1">DSM 19015</strain>
    </source>
</reference>
<dbReference type="SUPFAM" id="SSF158682">
    <property type="entry name" value="TerB-like"/>
    <property type="match status" value="1"/>
</dbReference>
<evidence type="ECO:0000313" key="1">
    <source>
        <dbReference type="EMBL" id="GJD94397.1"/>
    </source>
</evidence>
<gene>
    <name evidence="1" type="ORF">OCOJLMKI_1599</name>
</gene>
<accession>A0ABQ4RWQ5</accession>
<evidence type="ECO:0008006" key="3">
    <source>
        <dbReference type="Google" id="ProtNLM"/>
    </source>
</evidence>
<dbReference type="RefSeq" id="WP_238243572.1">
    <property type="nucleotide sequence ID" value="NZ_BPQP01000022.1"/>
</dbReference>
<keyword evidence="2" id="KW-1185">Reference proteome</keyword>
<reference evidence="1" key="1">
    <citation type="journal article" date="2021" name="Front. Microbiol.">
        <title>Comprehensive Comparative Genomics and Phenotyping of Methylobacterium Species.</title>
        <authorList>
            <person name="Alessa O."/>
            <person name="Ogura Y."/>
            <person name="Fujitani Y."/>
            <person name="Takami H."/>
            <person name="Hayashi T."/>
            <person name="Sahin N."/>
            <person name="Tani A."/>
        </authorList>
    </citation>
    <scope>NUCLEOTIDE SEQUENCE</scope>
    <source>
        <strain evidence="1">DSM 19015</strain>
    </source>
</reference>
<comment type="caution">
    <text evidence="1">The sequence shown here is derived from an EMBL/GenBank/DDBJ whole genome shotgun (WGS) entry which is preliminary data.</text>
</comment>
<name>A0ABQ4RWQ5_9HYPH</name>
<sequence>MVIIALLGIIGGIVFWIIRAHSAAQALGEVNRDTKGLQRRAKSALQDIIGTPLRGVRDVRLAAVILMIQLVRTGSPVTAAEKTQILEFMEDPLEVEAISTMFERAWGYTEPRRPFSLVADELLPLLRDQLTEPERLQFVEMLSKVASAHSAPSELQREAIVRLRRRLLAASPALAADRTGDFGR</sequence>
<evidence type="ECO:0000313" key="2">
    <source>
        <dbReference type="Proteomes" id="UP001055125"/>
    </source>
</evidence>